<evidence type="ECO:0000256" key="4">
    <source>
        <dbReference type="ARBA" id="ARBA00011218"/>
    </source>
</evidence>
<dbReference type="GO" id="GO:0005737">
    <property type="term" value="C:cytoplasm"/>
    <property type="evidence" value="ECO:0007669"/>
    <property type="project" value="TreeGrafter"/>
</dbReference>
<dbReference type="Gene3D" id="3.20.20.70">
    <property type="entry name" value="Aldolase class I"/>
    <property type="match status" value="1"/>
</dbReference>
<dbReference type="InterPro" id="IPR036068">
    <property type="entry name" value="Nicotinate_pribotase-like_C"/>
</dbReference>
<dbReference type="GO" id="GO:0004514">
    <property type="term" value="F:nicotinate-nucleotide diphosphorylase (carboxylating) activity"/>
    <property type="evidence" value="ECO:0007669"/>
    <property type="project" value="UniProtKB-EC"/>
</dbReference>
<dbReference type="PANTHER" id="PTHR32179">
    <property type="entry name" value="NICOTINATE-NUCLEOTIDE PYROPHOSPHORYLASE [CARBOXYLATING]"/>
    <property type="match status" value="1"/>
</dbReference>
<dbReference type="Pfam" id="PF02749">
    <property type="entry name" value="QRPTase_N"/>
    <property type="match status" value="1"/>
</dbReference>
<dbReference type="InterPro" id="IPR027277">
    <property type="entry name" value="NadC/ModD"/>
</dbReference>
<feature type="domain" description="Quinolinate phosphoribosyl transferase N-terminal" evidence="14">
    <location>
        <begin position="27"/>
        <end position="112"/>
    </location>
</feature>
<dbReference type="PANTHER" id="PTHR32179:SF3">
    <property type="entry name" value="NICOTINATE-NUCLEOTIDE PYROPHOSPHORYLASE [CARBOXYLATING]"/>
    <property type="match status" value="1"/>
</dbReference>
<dbReference type="SUPFAM" id="SSF51690">
    <property type="entry name" value="Nicotinate/Quinolinate PRTase C-terminal domain-like"/>
    <property type="match status" value="1"/>
</dbReference>
<dbReference type="GO" id="GO:0034213">
    <property type="term" value="P:quinolinate catabolic process"/>
    <property type="evidence" value="ECO:0007669"/>
    <property type="project" value="TreeGrafter"/>
</dbReference>
<dbReference type="SUPFAM" id="SSF54675">
    <property type="entry name" value="Nicotinate/Quinolinate PRTase N-terminal domain-like"/>
    <property type="match status" value="1"/>
</dbReference>
<dbReference type="RefSeq" id="WP_096328732.1">
    <property type="nucleotide sequence ID" value="NZ_FOMX01000019.1"/>
</dbReference>
<comment type="function">
    <text evidence="1">Involved in the catabolism of quinolinic acid (QA).</text>
</comment>
<dbReference type="Pfam" id="PF01729">
    <property type="entry name" value="QRPTase_C"/>
    <property type="match status" value="1"/>
</dbReference>
<evidence type="ECO:0000313" key="16">
    <source>
        <dbReference type="Proteomes" id="UP000199400"/>
    </source>
</evidence>
<evidence type="ECO:0000313" key="15">
    <source>
        <dbReference type="EMBL" id="SFE77457.1"/>
    </source>
</evidence>
<evidence type="ECO:0000256" key="10">
    <source>
        <dbReference type="ARBA" id="ARBA00047445"/>
    </source>
</evidence>
<evidence type="ECO:0000256" key="7">
    <source>
        <dbReference type="ARBA" id="ARBA00022676"/>
    </source>
</evidence>
<comment type="pathway">
    <text evidence="2">Cofactor biosynthesis; NAD(+) biosynthesis; nicotinate D-ribonucleotide from quinolinate: step 1/1.</text>
</comment>
<dbReference type="EMBL" id="FOMX01000019">
    <property type="protein sequence ID" value="SFE77457.1"/>
    <property type="molecule type" value="Genomic_DNA"/>
</dbReference>
<evidence type="ECO:0000259" key="13">
    <source>
        <dbReference type="Pfam" id="PF01729"/>
    </source>
</evidence>
<keyword evidence="6" id="KW-0662">Pyridine nucleotide biosynthesis</keyword>
<keyword evidence="7 12" id="KW-0328">Glycosyltransferase</keyword>
<dbReference type="Gene3D" id="3.90.1170.20">
    <property type="entry name" value="Quinolinate phosphoribosyl transferase, N-terminal domain"/>
    <property type="match status" value="1"/>
</dbReference>
<evidence type="ECO:0000256" key="1">
    <source>
        <dbReference type="ARBA" id="ARBA00003237"/>
    </source>
</evidence>
<keyword evidence="8 12" id="KW-0808">Transferase</keyword>
<dbReference type="FunFam" id="3.90.1170.20:FF:000001">
    <property type="entry name" value="Nicotinate-nucleotide diphosphorylase (Carboxylating)"/>
    <property type="match status" value="1"/>
</dbReference>
<dbReference type="GO" id="GO:0009435">
    <property type="term" value="P:NAD+ biosynthetic process"/>
    <property type="evidence" value="ECO:0007669"/>
    <property type="project" value="UniProtKB-UniPathway"/>
</dbReference>
<evidence type="ECO:0000256" key="5">
    <source>
        <dbReference type="ARBA" id="ARBA00011944"/>
    </source>
</evidence>
<sequence length="287" mass="30218">MRDPWSELGPVAAIIETALAEDLASGDVTGRATVGPEVRARAHMVAKADLVVAGLQVAEAVFRRVEPDVGFAAYVRDGARVVVGTEIACIEGPAQALLAAERTALNLLQRMSGVATLTRAYVDAAKDRCRITDTRKTMPGLRALDRYAVRCGGGHNHRNDLGAAVLIKENHVRAAGGITPAIARARKLAPHTMKIECEVTSHEELREALAAGADIIMLDNMDDAAVREAVAITAGKAILEVSGGVALERVAAVAQLGIDVISVGRLTHSVPAADISLLFERADGTWT</sequence>
<accession>A0A1I2DAA5</accession>
<dbReference type="NCBIfam" id="TIGR00078">
    <property type="entry name" value="nadC"/>
    <property type="match status" value="1"/>
</dbReference>
<evidence type="ECO:0000256" key="6">
    <source>
        <dbReference type="ARBA" id="ARBA00022642"/>
    </source>
</evidence>
<evidence type="ECO:0000256" key="8">
    <source>
        <dbReference type="ARBA" id="ARBA00022679"/>
    </source>
</evidence>
<dbReference type="InterPro" id="IPR022412">
    <property type="entry name" value="Quinolinate_PRibosylTrfase_N"/>
</dbReference>
<feature type="domain" description="Quinolinate phosphoribosyl transferase C-terminal" evidence="13">
    <location>
        <begin position="114"/>
        <end position="277"/>
    </location>
</feature>
<dbReference type="InterPro" id="IPR002638">
    <property type="entry name" value="Quinolinate_PRibosylTrfase_C"/>
</dbReference>
<dbReference type="FunFam" id="3.20.20.70:FF:000030">
    <property type="entry name" value="Nicotinate-nucleotide pyrophosphorylase, carboxylating"/>
    <property type="match status" value="1"/>
</dbReference>
<comment type="catalytic activity">
    <reaction evidence="10">
        <text>nicotinate beta-D-ribonucleotide + CO2 + diphosphate = quinolinate + 5-phospho-alpha-D-ribose 1-diphosphate + 2 H(+)</text>
        <dbReference type="Rhea" id="RHEA:12733"/>
        <dbReference type="ChEBI" id="CHEBI:15378"/>
        <dbReference type="ChEBI" id="CHEBI:16526"/>
        <dbReference type="ChEBI" id="CHEBI:29959"/>
        <dbReference type="ChEBI" id="CHEBI:33019"/>
        <dbReference type="ChEBI" id="CHEBI:57502"/>
        <dbReference type="ChEBI" id="CHEBI:58017"/>
        <dbReference type="EC" id="2.4.2.19"/>
    </reaction>
</comment>
<evidence type="ECO:0000256" key="3">
    <source>
        <dbReference type="ARBA" id="ARBA00009400"/>
    </source>
</evidence>
<dbReference type="PIRSF" id="PIRSF006250">
    <property type="entry name" value="NadC_ModD"/>
    <property type="match status" value="1"/>
</dbReference>
<comment type="subunit">
    <text evidence="4">Hexamer formed by 3 homodimers.</text>
</comment>
<dbReference type="InterPro" id="IPR037128">
    <property type="entry name" value="Quinolinate_PRibosylTase_N_sf"/>
</dbReference>
<proteinExistence type="inferred from homology"/>
<dbReference type="InterPro" id="IPR004393">
    <property type="entry name" value="NadC"/>
</dbReference>
<dbReference type="AlphaFoldDB" id="A0A1I2DAA5"/>
<evidence type="ECO:0000256" key="12">
    <source>
        <dbReference type="PIRNR" id="PIRNR006250"/>
    </source>
</evidence>
<gene>
    <name evidence="15" type="ORF">SAMN02745121_05487</name>
</gene>
<dbReference type="OrthoDB" id="9782546at2"/>
<dbReference type="Proteomes" id="UP000199400">
    <property type="component" value="Unassembled WGS sequence"/>
</dbReference>
<keyword evidence="16" id="KW-1185">Reference proteome</keyword>
<evidence type="ECO:0000256" key="9">
    <source>
        <dbReference type="ARBA" id="ARBA00033102"/>
    </source>
</evidence>
<evidence type="ECO:0000259" key="14">
    <source>
        <dbReference type="Pfam" id="PF02749"/>
    </source>
</evidence>
<dbReference type="InterPro" id="IPR013785">
    <property type="entry name" value="Aldolase_TIM"/>
</dbReference>
<protein>
    <recommendedName>
        <fullName evidence="11">Probable nicotinate-nucleotide pyrophosphorylase [carboxylating]</fullName>
        <ecNumber evidence="5">2.4.2.19</ecNumber>
    </recommendedName>
    <alternativeName>
        <fullName evidence="9">Quinolinate phosphoribosyltransferase [decarboxylating]</fullName>
    </alternativeName>
</protein>
<dbReference type="UniPathway" id="UPA00253">
    <property type="reaction ID" value="UER00331"/>
</dbReference>
<dbReference type="STRING" id="54.SAMN02745121_05487"/>
<evidence type="ECO:0000256" key="2">
    <source>
        <dbReference type="ARBA" id="ARBA00004893"/>
    </source>
</evidence>
<comment type="similarity">
    <text evidence="3 12">Belongs to the NadC/ModD family.</text>
</comment>
<reference evidence="16" key="1">
    <citation type="submission" date="2016-10" db="EMBL/GenBank/DDBJ databases">
        <authorList>
            <person name="Varghese N."/>
            <person name="Submissions S."/>
        </authorList>
    </citation>
    <scope>NUCLEOTIDE SEQUENCE [LARGE SCALE GENOMIC DNA]</scope>
    <source>
        <strain evidence="16">ATCC 25963</strain>
    </source>
</reference>
<dbReference type="CDD" id="cd01572">
    <property type="entry name" value="QPRTase"/>
    <property type="match status" value="1"/>
</dbReference>
<organism evidence="15 16">
    <name type="scientific">Nannocystis exedens</name>
    <dbReference type="NCBI Taxonomy" id="54"/>
    <lineage>
        <taxon>Bacteria</taxon>
        <taxon>Pseudomonadati</taxon>
        <taxon>Myxococcota</taxon>
        <taxon>Polyangia</taxon>
        <taxon>Nannocystales</taxon>
        <taxon>Nannocystaceae</taxon>
        <taxon>Nannocystis</taxon>
    </lineage>
</organism>
<evidence type="ECO:0000256" key="11">
    <source>
        <dbReference type="ARBA" id="ARBA00069173"/>
    </source>
</evidence>
<dbReference type="EC" id="2.4.2.19" evidence="5"/>
<name>A0A1I2DAA5_9BACT</name>